<accession>A0A6J5LEC2</accession>
<evidence type="ECO:0000313" key="1">
    <source>
        <dbReference type="EMBL" id="CAB4129989.1"/>
    </source>
</evidence>
<sequence length="199" mass="22834">MTYLSHINAHDVLGYSRWETVFGMTQEMSITGCVGLISLRRTTMTTLEQAAQMALEALETVIADVKTTPTAYEAQRQAAEALRQALDHIANVSNMVEHPKQEPEAWTWDTKNQRDGFLDAHFQFSKPESHSLIMNLRPLYTEPPKRKSLTDELYNELLFAVASKYPDETRHQTALRYIRRAEMRSASPEKATHRIKEQP</sequence>
<proteinExistence type="predicted"/>
<dbReference type="EMBL" id="LR796237">
    <property type="protein sequence ID" value="CAB4129989.1"/>
    <property type="molecule type" value="Genomic_DNA"/>
</dbReference>
<protein>
    <submittedName>
        <fullName evidence="1">Uncharacterized protein</fullName>
    </submittedName>
</protein>
<organism evidence="1">
    <name type="scientific">uncultured Caudovirales phage</name>
    <dbReference type="NCBI Taxonomy" id="2100421"/>
    <lineage>
        <taxon>Viruses</taxon>
        <taxon>Duplodnaviria</taxon>
        <taxon>Heunggongvirae</taxon>
        <taxon>Uroviricota</taxon>
        <taxon>Caudoviricetes</taxon>
        <taxon>Peduoviridae</taxon>
        <taxon>Maltschvirus</taxon>
        <taxon>Maltschvirus maltsch</taxon>
    </lineage>
</organism>
<name>A0A6J5LEC2_9CAUD</name>
<gene>
    <name evidence="1" type="ORF">UFOVP116_214</name>
</gene>
<reference evidence="1" key="1">
    <citation type="submission" date="2020-04" db="EMBL/GenBank/DDBJ databases">
        <authorList>
            <person name="Chiriac C."/>
            <person name="Salcher M."/>
            <person name="Ghai R."/>
            <person name="Kavagutti S V."/>
        </authorList>
    </citation>
    <scope>NUCLEOTIDE SEQUENCE</scope>
</reference>